<evidence type="ECO:0000256" key="1">
    <source>
        <dbReference type="SAM" id="Coils"/>
    </source>
</evidence>
<evidence type="ECO:0000313" key="3">
    <source>
        <dbReference type="EMBL" id="NRQ42981.1"/>
    </source>
</evidence>
<evidence type="ECO:0000313" key="4">
    <source>
        <dbReference type="Proteomes" id="UP000523161"/>
    </source>
</evidence>
<feature type="coiled-coil region" evidence="1">
    <location>
        <begin position="46"/>
        <end position="106"/>
    </location>
</feature>
<evidence type="ECO:0000256" key="2">
    <source>
        <dbReference type="SAM" id="Phobius"/>
    </source>
</evidence>
<comment type="caution">
    <text evidence="3">The sequence shown here is derived from an EMBL/GenBank/DDBJ whole genome shotgun (WGS) entry which is preliminary data.</text>
</comment>
<keyword evidence="4" id="KW-1185">Reference proteome</keyword>
<keyword evidence="2" id="KW-0812">Transmembrane</keyword>
<gene>
    <name evidence="3" type="ORF">HRH59_10495</name>
</gene>
<keyword evidence="2" id="KW-0472">Membrane</keyword>
<dbReference type="RefSeq" id="WP_173501217.1">
    <property type="nucleotide sequence ID" value="NZ_JABSOD010000008.1"/>
</dbReference>
<feature type="transmembrane region" description="Helical" evidence="2">
    <location>
        <begin position="20"/>
        <end position="39"/>
    </location>
</feature>
<dbReference type="AlphaFoldDB" id="A0A7Y5AS81"/>
<proteinExistence type="predicted"/>
<organism evidence="3 4">
    <name type="scientific">Rheinheimera lutimaris</name>
    <dbReference type="NCBI Taxonomy" id="2740584"/>
    <lineage>
        <taxon>Bacteria</taxon>
        <taxon>Pseudomonadati</taxon>
        <taxon>Pseudomonadota</taxon>
        <taxon>Gammaproteobacteria</taxon>
        <taxon>Chromatiales</taxon>
        <taxon>Chromatiaceae</taxon>
        <taxon>Rheinheimera</taxon>
    </lineage>
</organism>
<protein>
    <recommendedName>
        <fullName evidence="5">MSHA biogenesis protein MshJ</fullName>
    </recommendedName>
</protein>
<sequence length="216" mass="24463">MTQWQLLSEKFSQLQQREKLWLSVGVIFLTLWLLLIYLLEPAWLAGQQAQKQLSTLQQQQSDAKAQADTLRRQLSVNMDQKYLEQIAVLQQQEQQLNAEIKQSAAHFVGSEQMISLLQNILQSSSGVQVTSLSTPPAQPVRLAGQADDEAALLYQHTITLVMSGSYAKLHAVLQRIERLPGLINQAGLEYRVLEYPQAELSLKLSTVSEYEDFIRL</sequence>
<name>A0A7Y5AS81_9GAMM</name>
<keyword evidence="1" id="KW-0175">Coiled coil</keyword>
<accession>A0A7Y5AS81</accession>
<dbReference type="Proteomes" id="UP000523161">
    <property type="component" value="Unassembled WGS sequence"/>
</dbReference>
<reference evidence="3 4" key="1">
    <citation type="submission" date="2020-06" db="EMBL/GenBank/DDBJ databases">
        <title>Rheinheimera sp. nov., a marine bacterium isolated from coastal.</title>
        <authorList>
            <person name="Yu Q."/>
            <person name="Qi Y."/>
            <person name="Pu J."/>
        </authorList>
    </citation>
    <scope>NUCLEOTIDE SEQUENCE [LARGE SCALE GENOMIC DNA]</scope>
    <source>
        <strain evidence="3 4">YQF-2</strain>
    </source>
</reference>
<dbReference type="EMBL" id="JABSOD010000008">
    <property type="protein sequence ID" value="NRQ42981.1"/>
    <property type="molecule type" value="Genomic_DNA"/>
</dbReference>
<evidence type="ECO:0008006" key="5">
    <source>
        <dbReference type="Google" id="ProtNLM"/>
    </source>
</evidence>
<keyword evidence="2" id="KW-1133">Transmembrane helix</keyword>